<dbReference type="STRING" id="1399860.A0A2C5XW68"/>
<comment type="caution">
    <text evidence="1">The sequence shown here is derived from an EMBL/GenBank/DDBJ whole genome shotgun (WGS) entry which is preliminary data.</text>
</comment>
<evidence type="ECO:0000313" key="1">
    <source>
        <dbReference type="EMBL" id="PHH59350.1"/>
    </source>
</evidence>
<dbReference type="OrthoDB" id="4776522at2759"/>
<protein>
    <submittedName>
        <fullName evidence="1">Uncharacterized protein</fullName>
    </submittedName>
</protein>
<dbReference type="Proteomes" id="UP000226192">
    <property type="component" value="Unassembled WGS sequence"/>
</dbReference>
<name>A0A2C5XW68_9HYPO</name>
<evidence type="ECO:0000313" key="2">
    <source>
        <dbReference type="Proteomes" id="UP000226192"/>
    </source>
</evidence>
<sequence>MAARPLVSSPQQHSIFEPQCTHLTVARVYDPMLLCLACHRPGPNGWVYRCTQDREDMIEHAICRGEMMCFDALGQQLSGQLRMRKGSPAAREDRLSFFDEITSQQLSTHRPAQVAIILRQRENVQAAIQIQRFRSNSAEIVGHPSFSAVTNHFDCKKPWVTNVQDECQYRICPRCRPGAADRAFLSLNAIASGEIPPTVAVGYGFHILGERPIVNADIVLNLGRRSGPIPSNRSPRSEIRVSRASLKSRESICQLFETSVSISPVTEVDLKKDNHRQSCEPNRQFSQGPSLLKHAPACGNLVLYAEADYKALEEPVPRLLWAPSSSE</sequence>
<organism evidence="1 2">
    <name type="scientific">Ophiocordyceps australis</name>
    <dbReference type="NCBI Taxonomy" id="1399860"/>
    <lineage>
        <taxon>Eukaryota</taxon>
        <taxon>Fungi</taxon>
        <taxon>Dikarya</taxon>
        <taxon>Ascomycota</taxon>
        <taxon>Pezizomycotina</taxon>
        <taxon>Sordariomycetes</taxon>
        <taxon>Hypocreomycetidae</taxon>
        <taxon>Hypocreales</taxon>
        <taxon>Ophiocordycipitaceae</taxon>
        <taxon>Ophiocordyceps</taxon>
    </lineage>
</organism>
<gene>
    <name evidence="1" type="ORF">CDD81_3354</name>
</gene>
<reference evidence="1 2" key="1">
    <citation type="submission" date="2017-06" db="EMBL/GenBank/DDBJ databases">
        <title>Ant-infecting Ophiocordyceps genomes reveal a high diversity of potential behavioral manipulation genes and a possible major role for enterotoxins.</title>
        <authorList>
            <person name="De Bekker C."/>
            <person name="Evans H.C."/>
            <person name="Brachmann A."/>
            <person name="Hughes D.P."/>
        </authorList>
    </citation>
    <scope>NUCLEOTIDE SEQUENCE [LARGE SCALE GENOMIC DNA]</scope>
    <source>
        <strain evidence="1 2">Map64</strain>
    </source>
</reference>
<dbReference type="EMBL" id="NJET01000213">
    <property type="protein sequence ID" value="PHH59350.1"/>
    <property type="molecule type" value="Genomic_DNA"/>
</dbReference>
<keyword evidence="2" id="KW-1185">Reference proteome</keyword>
<accession>A0A2C5XW68</accession>
<dbReference type="AlphaFoldDB" id="A0A2C5XW68"/>
<proteinExistence type="predicted"/>